<dbReference type="KEGG" id="vg:16606627"/>
<evidence type="ECO:0000256" key="1">
    <source>
        <dbReference type="SAM" id="MobiDB-lite"/>
    </source>
</evidence>
<organism evidence="3 4">
    <name type="scientific">Pandoravirus salinus</name>
    <dbReference type="NCBI Taxonomy" id="1349410"/>
    <lineage>
        <taxon>Viruses</taxon>
        <taxon>Pandoravirus</taxon>
    </lineage>
</organism>
<name>S4W3I5_9VIRU</name>
<dbReference type="RefSeq" id="YP_008437913.1">
    <property type="nucleotide sequence ID" value="NC_022098.1"/>
</dbReference>
<dbReference type="GeneID" id="16606627"/>
<proteinExistence type="predicted"/>
<keyword evidence="2" id="KW-0812">Transmembrane</keyword>
<sequence length="294" mass="32431">MQHTIIYVPMDVESRDGGVLPLPATTPRKRRHTYMCKTLQTGRWLFVCNVALLVVVIATSLRACNHRVRHDHRDAAETRSVESTSGVCDGTARPHSLTTITPYVERTEAVIETGTPTTSLPTYDQNSTTTAAAPPPLIESARPLQRALSLAQRDVVRSILVERITHFEAFVPVVGRAGRPRLDDNVKCITACLLAGGNCGWYSAEMAQVAGIVVYSQRSYNAFDSRPATDSDDKRRNVQVTMVGGPQWVADNVLWDDLQCIGPVGDFVDRLSGHHESLYRMPQGYTGIPISKFL</sequence>
<dbReference type="EMBL" id="KC977571">
    <property type="protein sequence ID" value="AGO84840.1"/>
    <property type="molecule type" value="Genomic_DNA"/>
</dbReference>
<reference evidence="3 4" key="1">
    <citation type="journal article" date="2013" name="Science">
        <title>Pandoraviruses: amoeba viruses with genomes up to 2.5 Mb reaching that of parasitic eukaryotes.</title>
        <authorList>
            <person name="Philippe N."/>
            <person name="Legendre M."/>
            <person name="Doutre G."/>
            <person name="Coute Y."/>
            <person name="Poirot O."/>
            <person name="Lescot M."/>
            <person name="Arslan D."/>
            <person name="Seltzer V."/>
            <person name="Bertaux L."/>
            <person name="Bruley C."/>
            <person name="Garin J."/>
            <person name="Claverie J.M."/>
            <person name="Abergel C."/>
        </authorList>
    </citation>
    <scope>NUCLEOTIDE SEQUENCE [LARGE SCALE GENOMIC DNA]</scope>
</reference>
<feature type="transmembrane region" description="Helical" evidence="2">
    <location>
        <begin position="44"/>
        <end position="64"/>
    </location>
</feature>
<keyword evidence="4" id="KW-1185">Reference proteome</keyword>
<protein>
    <submittedName>
        <fullName evidence="3">Uncharacterized protein</fullName>
    </submittedName>
</protein>
<accession>S4W3I5</accession>
<keyword evidence="2" id="KW-1133">Transmembrane helix</keyword>
<dbReference type="Proteomes" id="UP000204584">
    <property type="component" value="Segment"/>
</dbReference>
<feature type="compositionally biased region" description="Polar residues" evidence="1">
    <location>
        <begin position="115"/>
        <end position="131"/>
    </location>
</feature>
<evidence type="ECO:0000313" key="3">
    <source>
        <dbReference type="EMBL" id="AGO84840.1"/>
    </source>
</evidence>
<feature type="region of interest" description="Disordered" evidence="1">
    <location>
        <begin position="115"/>
        <end position="135"/>
    </location>
</feature>
<evidence type="ECO:0000313" key="4">
    <source>
        <dbReference type="Proteomes" id="UP000204584"/>
    </source>
</evidence>
<gene>
    <name evidence="3" type="ORF">psal_cds_810</name>
</gene>
<keyword evidence="2" id="KW-0472">Membrane</keyword>
<evidence type="ECO:0000256" key="2">
    <source>
        <dbReference type="SAM" id="Phobius"/>
    </source>
</evidence>